<dbReference type="Gene3D" id="3.40.50.720">
    <property type="entry name" value="NAD(P)-binding Rossmann-like Domain"/>
    <property type="match status" value="1"/>
</dbReference>
<dbReference type="InterPro" id="IPR011032">
    <property type="entry name" value="GroES-like_sf"/>
</dbReference>
<dbReference type="SUPFAM" id="SSF50129">
    <property type="entry name" value="GroES-like"/>
    <property type="match status" value="1"/>
</dbReference>
<dbReference type="Proteomes" id="UP000321617">
    <property type="component" value="Unassembled WGS sequence"/>
</dbReference>
<evidence type="ECO:0000256" key="1">
    <source>
        <dbReference type="ARBA" id="ARBA00022857"/>
    </source>
</evidence>
<dbReference type="GO" id="GO:0016651">
    <property type="term" value="F:oxidoreductase activity, acting on NAD(P)H"/>
    <property type="evidence" value="ECO:0007669"/>
    <property type="project" value="TreeGrafter"/>
</dbReference>
<accession>A0A562VDZ7</accession>
<evidence type="ECO:0000313" key="5">
    <source>
        <dbReference type="Proteomes" id="UP000321617"/>
    </source>
</evidence>
<keyword evidence="5" id="KW-1185">Reference proteome</keyword>
<feature type="domain" description="Enoyl reductase (ER)" evidence="3">
    <location>
        <begin position="14"/>
        <end position="314"/>
    </location>
</feature>
<evidence type="ECO:0000259" key="3">
    <source>
        <dbReference type="SMART" id="SM00829"/>
    </source>
</evidence>
<proteinExistence type="predicted"/>
<name>A0A562VDZ7_9ACTN</name>
<dbReference type="Pfam" id="PF13602">
    <property type="entry name" value="ADH_zinc_N_2"/>
    <property type="match status" value="1"/>
</dbReference>
<dbReference type="AlphaFoldDB" id="A0A562VDZ7"/>
<dbReference type="GO" id="GO:0070402">
    <property type="term" value="F:NADPH binding"/>
    <property type="evidence" value="ECO:0007669"/>
    <property type="project" value="TreeGrafter"/>
</dbReference>
<dbReference type="Gene3D" id="3.90.180.10">
    <property type="entry name" value="Medium-chain alcohol dehydrogenases, catalytic domain"/>
    <property type="match status" value="1"/>
</dbReference>
<gene>
    <name evidence="4" type="ORF">LX16_1757</name>
</gene>
<organism evidence="4 5">
    <name type="scientific">Stackebrandtia albiflava</name>
    <dbReference type="NCBI Taxonomy" id="406432"/>
    <lineage>
        <taxon>Bacteria</taxon>
        <taxon>Bacillati</taxon>
        <taxon>Actinomycetota</taxon>
        <taxon>Actinomycetes</taxon>
        <taxon>Glycomycetales</taxon>
        <taxon>Glycomycetaceae</taxon>
        <taxon>Stackebrandtia</taxon>
    </lineage>
</organism>
<protein>
    <submittedName>
        <fullName evidence="4">NADPH:quinone reductase-like Zn-dependent oxidoreductase</fullName>
    </submittedName>
</protein>
<dbReference type="EMBL" id="VLLL01000005">
    <property type="protein sequence ID" value="TWJ16037.1"/>
    <property type="molecule type" value="Genomic_DNA"/>
</dbReference>
<keyword evidence="2" id="KW-0560">Oxidoreductase</keyword>
<dbReference type="CDD" id="cd05282">
    <property type="entry name" value="ETR_like"/>
    <property type="match status" value="1"/>
</dbReference>
<dbReference type="SUPFAM" id="SSF51735">
    <property type="entry name" value="NAD(P)-binding Rossmann-fold domains"/>
    <property type="match status" value="1"/>
</dbReference>
<dbReference type="RefSeq" id="WP_147135748.1">
    <property type="nucleotide sequence ID" value="NZ_BAABIJ010000001.1"/>
</dbReference>
<dbReference type="InterPro" id="IPR036291">
    <property type="entry name" value="NAD(P)-bd_dom_sf"/>
</dbReference>
<dbReference type="PANTHER" id="PTHR48106">
    <property type="entry name" value="QUINONE OXIDOREDUCTASE PIG3-RELATED"/>
    <property type="match status" value="1"/>
</dbReference>
<dbReference type="InterPro" id="IPR020843">
    <property type="entry name" value="ER"/>
</dbReference>
<evidence type="ECO:0000313" key="4">
    <source>
        <dbReference type="EMBL" id="TWJ16037.1"/>
    </source>
</evidence>
<dbReference type="InterPro" id="IPR013154">
    <property type="entry name" value="ADH-like_N"/>
</dbReference>
<dbReference type="OrthoDB" id="9792162at2"/>
<dbReference type="Pfam" id="PF08240">
    <property type="entry name" value="ADH_N"/>
    <property type="match status" value="1"/>
</dbReference>
<keyword evidence="1" id="KW-0521">NADP</keyword>
<evidence type="ECO:0000256" key="2">
    <source>
        <dbReference type="ARBA" id="ARBA00023002"/>
    </source>
</evidence>
<comment type="caution">
    <text evidence="4">The sequence shown here is derived from an EMBL/GenBank/DDBJ whole genome shotgun (WGS) entry which is preliminary data.</text>
</comment>
<sequence>MSRPVALSAARFGRPADVLRLVPVLPPPLRPGQVRVAMSMSPVNPSDLIPVTGAYATRTVLPFVPGFEGVGRVVGSRAPGLPVGRRVIPIGSAGGWQTVKTTDADWCVPVPDDLDDRVAATSYVNPLTAVSMVESLALHRPEVVAVNAAGSATAGMVAALLAARGVEVIGVARRSPGAPRAGFHRFVDVSADPDAVDRLPRCDAVFDCVGGRDGARLAARLRPGGVLFHYGLLSGEPLPRSVVSRPDVTVEFFRLRDRVHRMERGALRSAFDEVFDLLRRGVFRTSIAAEYRLTAWPVALRHALRPAVGGKILLRP</sequence>
<dbReference type="PANTHER" id="PTHR48106:SF2">
    <property type="entry name" value="ZN2+-BINDING DEHYDROGENASE"/>
    <property type="match status" value="1"/>
</dbReference>
<dbReference type="SMART" id="SM00829">
    <property type="entry name" value="PKS_ER"/>
    <property type="match status" value="1"/>
</dbReference>
<reference evidence="4 5" key="1">
    <citation type="journal article" date="2013" name="Stand. Genomic Sci.">
        <title>Genomic Encyclopedia of Type Strains, Phase I: The one thousand microbial genomes (KMG-I) project.</title>
        <authorList>
            <person name="Kyrpides N.C."/>
            <person name="Woyke T."/>
            <person name="Eisen J.A."/>
            <person name="Garrity G."/>
            <person name="Lilburn T.G."/>
            <person name="Beck B.J."/>
            <person name="Whitman W.B."/>
            <person name="Hugenholtz P."/>
            <person name="Klenk H.P."/>
        </authorList>
    </citation>
    <scope>NUCLEOTIDE SEQUENCE [LARGE SCALE GENOMIC DNA]</scope>
    <source>
        <strain evidence="4 5">DSM 45044</strain>
    </source>
</reference>